<keyword evidence="4" id="KW-1185">Reference proteome</keyword>
<dbReference type="InterPro" id="IPR053027">
    <property type="entry name" value="AGGF1"/>
</dbReference>
<gene>
    <name evidence="3" type="ORF">AX774_g1363</name>
</gene>
<comment type="caution">
    <text evidence="3">The sequence shown here is derived from an EMBL/GenBank/DDBJ whole genome shotgun (WGS) entry which is preliminary data.</text>
</comment>
<dbReference type="InterPro" id="IPR000467">
    <property type="entry name" value="G_patch_dom"/>
</dbReference>
<accession>A0A1R1PVV2</accession>
<dbReference type="PANTHER" id="PTHR23106:SF24">
    <property type="entry name" value="ANGIOGENIC FACTOR WITH G PATCH AND FHA DOMAINS 1"/>
    <property type="match status" value="1"/>
</dbReference>
<reference evidence="4" key="1">
    <citation type="submission" date="2017-01" db="EMBL/GenBank/DDBJ databases">
        <authorList>
            <person name="Wang Y."/>
            <person name="White M."/>
            <person name="Kvist S."/>
            <person name="Moncalvo J.-M."/>
        </authorList>
    </citation>
    <scope>NUCLEOTIDE SEQUENCE [LARGE SCALE GENOMIC DNA]</scope>
    <source>
        <strain evidence="4">COL-18-3</strain>
    </source>
</reference>
<dbReference type="Proteomes" id="UP000188320">
    <property type="component" value="Unassembled WGS sequence"/>
</dbReference>
<dbReference type="PROSITE" id="PS50174">
    <property type="entry name" value="G_PATCH"/>
    <property type="match status" value="1"/>
</dbReference>
<sequence length="244" mass="26901">MKLRHLDEVGIGGTTFQVHIHDLFPCSACSLSRATNNTLSNDAFGATVMESEPVITTLPKKQLLQTQRIVSIEAQRREELARLKSKYKVTKSSKDGYGNSGSVGVDVRDTPSETADDKPDYLDRAAIRRSLNPEGTHKPTFDMVSGTSLTAHCGMEKSSVHTHIDSANVGYGMLSKMGWERGKGLGTKQDGIVAPVMSYISEERRGLGARLNIPLTDDFDGVKKTTNAYKDSQITRKRYYNTQK</sequence>
<proteinExistence type="predicted"/>
<feature type="domain" description="G-patch" evidence="2">
    <location>
        <begin position="166"/>
        <end position="212"/>
    </location>
</feature>
<dbReference type="AlphaFoldDB" id="A0A1R1PVV2"/>
<dbReference type="EMBL" id="LSSK01000111">
    <property type="protein sequence ID" value="OMH85096.1"/>
    <property type="molecule type" value="Genomic_DNA"/>
</dbReference>
<organism evidence="3 4">
    <name type="scientific">Zancudomyces culisetae</name>
    <name type="common">Gut fungus</name>
    <name type="synonym">Smittium culisetae</name>
    <dbReference type="NCBI Taxonomy" id="1213189"/>
    <lineage>
        <taxon>Eukaryota</taxon>
        <taxon>Fungi</taxon>
        <taxon>Fungi incertae sedis</taxon>
        <taxon>Zoopagomycota</taxon>
        <taxon>Kickxellomycotina</taxon>
        <taxon>Harpellomycetes</taxon>
        <taxon>Harpellales</taxon>
        <taxon>Legeriomycetaceae</taxon>
        <taxon>Zancudomyces</taxon>
    </lineage>
</organism>
<evidence type="ECO:0000259" key="2">
    <source>
        <dbReference type="PROSITE" id="PS50174"/>
    </source>
</evidence>
<feature type="region of interest" description="Disordered" evidence="1">
    <location>
        <begin position="91"/>
        <end position="118"/>
    </location>
</feature>
<dbReference type="OrthoDB" id="21470at2759"/>
<protein>
    <submittedName>
        <fullName evidence="3">RNA-binding protein 5-B</fullName>
    </submittedName>
</protein>
<feature type="compositionally biased region" description="Basic and acidic residues" evidence="1">
    <location>
        <begin position="106"/>
        <end position="118"/>
    </location>
</feature>
<dbReference type="GO" id="GO:0003676">
    <property type="term" value="F:nucleic acid binding"/>
    <property type="evidence" value="ECO:0007669"/>
    <property type="project" value="InterPro"/>
</dbReference>
<dbReference type="PANTHER" id="PTHR23106">
    <property type="entry name" value="ANGIOGENIC FACTOR WITH G PATCH AND FHA DOMAINS 1"/>
    <property type="match status" value="1"/>
</dbReference>
<dbReference type="SMART" id="SM00443">
    <property type="entry name" value="G_patch"/>
    <property type="match status" value="1"/>
</dbReference>
<evidence type="ECO:0000313" key="3">
    <source>
        <dbReference type="EMBL" id="OMH85096.1"/>
    </source>
</evidence>
<name>A0A1R1PVV2_ZANCU</name>
<evidence type="ECO:0000256" key="1">
    <source>
        <dbReference type="SAM" id="MobiDB-lite"/>
    </source>
</evidence>
<evidence type="ECO:0000313" key="4">
    <source>
        <dbReference type="Proteomes" id="UP000188320"/>
    </source>
</evidence>
<dbReference type="Pfam" id="PF01585">
    <property type="entry name" value="G-patch"/>
    <property type="match status" value="1"/>
</dbReference>